<dbReference type="Proteomes" id="UP001530400">
    <property type="component" value="Unassembled WGS sequence"/>
</dbReference>
<keyword evidence="5" id="KW-0067">ATP-binding</keyword>
<evidence type="ECO:0000313" key="9">
    <source>
        <dbReference type="Proteomes" id="UP001530400"/>
    </source>
</evidence>
<keyword evidence="3" id="KW-0479">Metal-binding</keyword>
<dbReference type="GO" id="GO:0005524">
    <property type="term" value="F:ATP binding"/>
    <property type="evidence" value="ECO:0007669"/>
    <property type="project" value="UniProtKB-KW"/>
</dbReference>
<keyword evidence="6" id="KW-0460">Magnesium</keyword>
<comment type="similarity">
    <text evidence="1">Belongs to the folylpolyglutamate synthase family.</text>
</comment>
<sequence>MVSSTHVDVVQKVDDAHSLTEYERLLCRLYTTNLFNAKSNDLEQMNQLHEALGCLMDNLKVVHIAGSNGKGSTAVKIVNSLYLSNYSVGLFTSPHISSFRERIQINGVPVSEEQVATNLYEIFVIIDEKNIASTFFEIVTALALRIFTAEHVDVVVLETGLGGRLDATNIVKQPLLSVITSIGLEHTHILGDTLEKIASEKSGIIKECCPVLVGNNLPKLVMKQRAEKKKASAFYECTDVLAALTLLSAVLTEKPIPQQTILEGVKARPPCRFEEISVSTHKHLSVTAILDVAHNPQALEQLFTEIHFKYPGASARIVVGMSADKDIRKCSEIILNFVSDPSKVHLVESSNPRAASIVTILECNPALRDSHYQLSTASIGETESSVTIQIKRALDLASANDELLVVCGTFFIMSEARASLGINEPRDRQVVSNVTGDKNSKSNI</sequence>
<dbReference type="GO" id="GO:0046872">
    <property type="term" value="F:metal ion binding"/>
    <property type="evidence" value="ECO:0007669"/>
    <property type="project" value="UniProtKB-KW"/>
</dbReference>
<dbReference type="PIRSF" id="PIRSF001563">
    <property type="entry name" value="Folylpolyglu_synth"/>
    <property type="match status" value="1"/>
</dbReference>
<dbReference type="NCBIfam" id="TIGR01499">
    <property type="entry name" value="folC"/>
    <property type="match status" value="1"/>
</dbReference>
<comment type="caution">
    <text evidence="8">The sequence shown here is derived from an EMBL/GenBank/DDBJ whole genome shotgun (WGS) entry which is preliminary data.</text>
</comment>
<feature type="domain" description="Mur ligase C-terminal" evidence="7">
    <location>
        <begin position="285"/>
        <end position="408"/>
    </location>
</feature>
<organism evidence="8 9">
    <name type="scientific">Cyclotella atomus</name>
    <dbReference type="NCBI Taxonomy" id="382360"/>
    <lineage>
        <taxon>Eukaryota</taxon>
        <taxon>Sar</taxon>
        <taxon>Stramenopiles</taxon>
        <taxon>Ochrophyta</taxon>
        <taxon>Bacillariophyta</taxon>
        <taxon>Coscinodiscophyceae</taxon>
        <taxon>Thalassiosirophycidae</taxon>
        <taxon>Stephanodiscales</taxon>
        <taxon>Stephanodiscaceae</taxon>
        <taxon>Cyclotella</taxon>
    </lineage>
</organism>
<dbReference type="InterPro" id="IPR036615">
    <property type="entry name" value="Mur_ligase_C_dom_sf"/>
</dbReference>
<protein>
    <recommendedName>
        <fullName evidence="7">Mur ligase C-terminal domain-containing protein</fullName>
    </recommendedName>
</protein>
<dbReference type="Gene3D" id="3.90.190.20">
    <property type="entry name" value="Mur ligase, C-terminal domain"/>
    <property type="match status" value="1"/>
</dbReference>
<evidence type="ECO:0000256" key="1">
    <source>
        <dbReference type="ARBA" id="ARBA00008276"/>
    </source>
</evidence>
<dbReference type="InterPro" id="IPR036565">
    <property type="entry name" value="Mur-like_cat_sf"/>
</dbReference>
<evidence type="ECO:0000256" key="5">
    <source>
        <dbReference type="ARBA" id="ARBA00022840"/>
    </source>
</evidence>
<dbReference type="PANTHER" id="PTHR11136:SF0">
    <property type="entry name" value="DIHYDROFOLATE SYNTHETASE-RELATED"/>
    <property type="match status" value="1"/>
</dbReference>
<dbReference type="Pfam" id="PF02875">
    <property type="entry name" value="Mur_ligase_C"/>
    <property type="match status" value="1"/>
</dbReference>
<dbReference type="Gene3D" id="3.40.1190.10">
    <property type="entry name" value="Mur-like, catalytic domain"/>
    <property type="match status" value="1"/>
</dbReference>
<keyword evidence="9" id="KW-1185">Reference proteome</keyword>
<dbReference type="InterPro" id="IPR001645">
    <property type="entry name" value="Folylpolyglutamate_synth"/>
</dbReference>
<dbReference type="InterPro" id="IPR018109">
    <property type="entry name" value="Folylpolyglutamate_synth_CS"/>
</dbReference>
<evidence type="ECO:0000256" key="2">
    <source>
        <dbReference type="ARBA" id="ARBA00022598"/>
    </source>
</evidence>
<dbReference type="AlphaFoldDB" id="A0ABD3NFE2"/>
<reference evidence="8 9" key="1">
    <citation type="submission" date="2024-10" db="EMBL/GenBank/DDBJ databases">
        <title>Updated reference genomes for cyclostephanoid diatoms.</title>
        <authorList>
            <person name="Roberts W.R."/>
            <person name="Alverson A.J."/>
        </authorList>
    </citation>
    <scope>NUCLEOTIDE SEQUENCE [LARGE SCALE GENOMIC DNA]</scope>
    <source>
        <strain evidence="8 9">AJA010-31</strain>
    </source>
</reference>
<evidence type="ECO:0000259" key="7">
    <source>
        <dbReference type="Pfam" id="PF02875"/>
    </source>
</evidence>
<dbReference type="PROSITE" id="PS01012">
    <property type="entry name" value="FOLYLPOLYGLU_SYNT_2"/>
    <property type="match status" value="1"/>
</dbReference>
<proteinExistence type="inferred from homology"/>
<keyword evidence="2" id="KW-0436">Ligase</keyword>
<keyword evidence="4" id="KW-0547">Nucleotide-binding</keyword>
<dbReference type="GO" id="GO:0016881">
    <property type="term" value="F:acid-amino acid ligase activity"/>
    <property type="evidence" value="ECO:0007669"/>
    <property type="project" value="UniProtKB-ARBA"/>
</dbReference>
<accession>A0ABD3NFE2</accession>
<evidence type="ECO:0000256" key="3">
    <source>
        <dbReference type="ARBA" id="ARBA00022723"/>
    </source>
</evidence>
<dbReference type="GO" id="GO:0009396">
    <property type="term" value="P:folic acid-containing compound biosynthetic process"/>
    <property type="evidence" value="ECO:0007669"/>
    <property type="project" value="UniProtKB-ARBA"/>
</dbReference>
<gene>
    <name evidence="8" type="ORF">ACHAWO_001984</name>
</gene>
<dbReference type="InterPro" id="IPR004101">
    <property type="entry name" value="Mur_ligase_C"/>
</dbReference>
<dbReference type="SUPFAM" id="SSF53623">
    <property type="entry name" value="MurD-like peptide ligases, catalytic domain"/>
    <property type="match status" value="1"/>
</dbReference>
<evidence type="ECO:0000256" key="4">
    <source>
        <dbReference type="ARBA" id="ARBA00022741"/>
    </source>
</evidence>
<dbReference type="SUPFAM" id="SSF53244">
    <property type="entry name" value="MurD-like peptide ligases, peptide-binding domain"/>
    <property type="match status" value="1"/>
</dbReference>
<name>A0ABD3NFE2_9STRA</name>
<evidence type="ECO:0000313" key="8">
    <source>
        <dbReference type="EMBL" id="KAL3774613.1"/>
    </source>
</evidence>
<dbReference type="PANTHER" id="PTHR11136">
    <property type="entry name" value="FOLYLPOLYGLUTAMATE SYNTHASE-RELATED"/>
    <property type="match status" value="1"/>
</dbReference>
<dbReference type="EMBL" id="JALLPJ020001184">
    <property type="protein sequence ID" value="KAL3774613.1"/>
    <property type="molecule type" value="Genomic_DNA"/>
</dbReference>
<evidence type="ECO:0000256" key="6">
    <source>
        <dbReference type="ARBA" id="ARBA00022842"/>
    </source>
</evidence>